<evidence type="ECO:0000313" key="5">
    <source>
        <dbReference type="EMBL" id="GAQ80533.1"/>
    </source>
</evidence>
<evidence type="ECO:0000256" key="3">
    <source>
        <dbReference type="SAM" id="MobiDB-lite"/>
    </source>
</evidence>
<dbReference type="OrthoDB" id="2014755at2759"/>
<accession>A0A1Y1HR18</accession>
<reference evidence="5 6" key="1">
    <citation type="journal article" date="2014" name="Nat. Commun.">
        <title>Klebsormidium flaccidum genome reveals primary factors for plant terrestrial adaptation.</title>
        <authorList>
            <person name="Hori K."/>
            <person name="Maruyama F."/>
            <person name="Fujisawa T."/>
            <person name="Togashi T."/>
            <person name="Yamamoto N."/>
            <person name="Seo M."/>
            <person name="Sato S."/>
            <person name="Yamada T."/>
            <person name="Mori H."/>
            <person name="Tajima N."/>
            <person name="Moriyama T."/>
            <person name="Ikeuchi M."/>
            <person name="Watanabe M."/>
            <person name="Wada H."/>
            <person name="Kobayashi K."/>
            <person name="Saito M."/>
            <person name="Masuda T."/>
            <person name="Sasaki-Sekimoto Y."/>
            <person name="Mashiguchi K."/>
            <person name="Awai K."/>
            <person name="Shimojima M."/>
            <person name="Masuda S."/>
            <person name="Iwai M."/>
            <person name="Nobusawa T."/>
            <person name="Narise T."/>
            <person name="Kondo S."/>
            <person name="Saito H."/>
            <person name="Sato R."/>
            <person name="Murakawa M."/>
            <person name="Ihara Y."/>
            <person name="Oshima-Yamada Y."/>
            <person name="Ohtaka K."/>
            <person name="Satoh M."/>
            <person name="Sonobe K."/>
            <person name="Ishii M."/>
            <person name="Ohtani R."/>
            <person name="Kanamori-Sato M."/>
            <person name="Honoki R."/>
            <person name="Miyazaki D."/>
            <person name="Mochizuki H."/>
            <person name="Umetsu J."/>
            <person name="Higashi K."/>
            <person name="Shibata D."/>
            <person name="Kamiya Y."/>
            <person name="Sato N."/>
            <person name="Nakamura Y."/>
            <person name="Tabata S."/>
            <person name="Ida S."/>
            <person name="Kurokawa K."/>
            <person name="Ohta H."/>
        </authorList>
    </citation>
    <scope>NUCLEOTIDE SEQUENCE [LARGE SCALE GENOMIC DNA]</scope>
    <source>
        <strain evidence="5 6">NIES-2285</strain>
    </source>
</reference>
<feature type="domain" description="SMP" evidence="4">
    <location>
        <begin position="186"/>
        <end position="244"/>
    </location>
</feature>
<feature type="compositionally biased region" description="Basic and acidic residues" evidence="3">
    <location>
        <begin position="87"/>
        <end position="110"/>
    </location>
</feature>
<feature type="domain" description="SMP" evidence="4">
    <location>
        <begin position="268"/>
        <end position="306"/>
    </location>
</feature>
<dbReference type="EMBL" id="DF237005">
    <property type="protein sequence ID" value="GAQ80533.1"/>
    <property type="molecule type" value="Genomic_DNA"/>
</dbReference>
<dbReference type="PANTHER" id="PTHR31174">
    <property type="entry name" value="SEED MATURATION FAMILY PROTEIN"/>
    <property type="match status" value="1"/>
</dbReference>
<dbReference type="Proteomes" id="UP000054558">
    <property type="component" value="Unassembled WGS sequence"/>
</dbReference>
<feature type="compositionally biased region" description="Basic and acidic residues" evidence="3">
    <location>
        <begin position="435"/>
        <end position="461"/>
    </location>
</feature>
<name>A0A1Y1HR18_KLENI</name>
<gene>
    <name evidence="5" type="ORF">KFL_000560230</name>
</gene>
<feature type="compositionally biased region" description="Basic and acidic residues" evidence="3">
    <location>
        <begin position="45"/>
        <end position="79"/>
    </location>
</feature>
<evidence type="ECO:0000256" key="1">
    <source>
        <dbReference type="ARBA" id="ARBA00010733"/>
    </source>
</evidence>
<sequence>MASEQASQERRQAAAAARAHPASPLQDDPAQFEIREQGLCWELRGERAPARASGERQQDEDDARARFLEHRARARREGRAAAAPEPRSPRKGEPSLSEELHREFERRGEDSVTIGEALEAAGRARADKPVDPGDASAIQSAVTRATAGVPISNDLVAEAERAADENERKKLGKVDGTVAYEGNPHTLGDILRNATRRLPMDKPATTDDARRVQSAEERNDPDHVTLARGVSAHVQEAATFNERAQRVAADEPRYPRGYKPGLEDPVLIGEALELAGHERAEKPIGPGDARAVQAAVTRATGYRTGGPLVLKKQLLTDITLSFPKRLTTSDARNRRPLWRGVATAAAVTRATGDRTGGSLGAEAQLLAALNLRDERKGAQKEARKRSQEKILGPLGALPARGNEPGPSEGGGTPVEAHTLGPLLQHAAEALSADKAVTHEDARKVTKAEARGDPEHHNERRGVAAQMQAAAQLNEPQ</sequence>
<feature type="domain" description="SMP" evidence="4">
    <location>
        <begin position="112"/>
        <end position="168"/>
    </location>
</feature>
<feature type="region of interest" description="Disordered" evidence="3">
    <location>
        <begin position="1"/>
        <end position="33"/>
    </location>
</feature>
<feature type="region of interest" description="Disordered" evidence="3">
    <location>
        <begin position="376"/>
        <end position="476"/>
    </location>
</feature>
<feature type="region of interest" description="Disordered" evidence="3">
    <location>
        <begin position="200"/>
        <end position="220"/>
    </location>
</feature>
<feature type="compositionally biased region" description="Basic and acidic residues" evidence="3">
    <location>
        <begin position="376"/>
        <end position="388"/>
    </location>
</feature>
<proteinExistence type="inferred from homology"/>
<protein>
    <recommendedName>
        <fullName evidence="4">SMP domain-containing protein</fullName>
    </recommendedName>
</protein>
<dbReference type="InterPro" id="IPR007011">
    <property type="entry name" value="LEA_SMP_dom"/>
</dbReference>
<evidence type="ECO:0000313" key="6">
    <source>
        <dbReference type="Proteomes" id="UP000054558"/>
    </source>
</evidence>
<evidence type="ECO:0000256" key="2">
    <source>
        <dbReference type="ARBA" id="ARBA00022737"/>
    </source>
</evidence>
<dbReference type="AlphaFoldDB" id="A0A1Y1HR18"/>
<dbReference type="PANTHER" id="PTHR31174:SF7">
    <property type="entry name" value="LATE EMBRYOGENESIS ABUNDANT PROTEIN 31-RELATED"/>
    <property type="match status" value="1"/>
</dbReference>
<feature type="domain" description="SMP" evidence="4">
    <location>
        <begin position="418"/>
        <end position="474"/>
    </location>
</feature>
<dbReference type="InterPro" id="IPR042971">
    <property type="entry name" value="LEA_SMP"/>
</dbReference>
<evidence type="ECO:0000259" key="4">
    <source>
        <dbReference type="Pfam" id="PF04927"/>
    </source>
</evidence>
<feature type="compositionally biased region" description="Basic and acidic residues" evidence="3">
    <location>
        <begin position="122"/>
        <end position="131"/>
    </location>
</feature>
<dbReference type="Pfam" id="PF04927">
    <property type="entry name" value="SMP"/>
    <property type="match status" value="4"/>
</dbReference>
<keyword evidence="2" id="KW-0677">Repeat</keyword>
<feature type="region of interest" description="Disordered" evidence="3">
    <location>
        <begin position="45"/>
        <end position="135"/>
    </location>
</feature>
<keyword evidence="6" id="KW-1185">Reference proteome</keyword>
<organism evidence="5 6">
    <name type="scientific">Klebsormidium nitens</name>
    <name type="common">Green alga</name>
    <name type="synonym">Ulothrix nitens</name>
    <dbReference type="NCBI Taxonomy" id="105231"/>
    <lineage>
        <taxon>Eukaryota</taxon>
        <taxon>Viridiplantae</taxon>
        <taxon>Streptophyta</taxon>
        <taxon>Klebsormidiophyceae</taxon>
        <taxon>Klebsormidiales</taxon>
        <taxon>Klebsormidiaceae</taxon>
        <taxon>Klebsormidium</taxon>
    </lineage>
</organism>
<comment type="similarity">
    <text evidence="1">Belongs to the LEA type SMP family.</text>
</comment>